<dbReference type="SUPFAM" id="SSF46785">
    <property type="entry name" value="Winged helix' DNA-binding domain"/>
    <property type="match status" value="2"/>
</dbReference>
<comment type="caution">
    <text evidence="2">The sequence shown here is derived from an EMBL/GenBank/DDBJ whole genome shotgun (WGS) entry which is preliminary data.</text>
</comment>
<dbReference type="HAMAP" id="MF_01584">
    <property type="entry name" value="UPF0502"/>
    <property type="match status" value="1"/>
</dbReference>
<dbReference type="Pfam" id="PF04337">
    <property type="entry name" value="DUF480"/>
    <property type="match status" value="1"/>
</dbReference>
<organism evidence="2 3">
    <name type="scientific">Roseateles rivi</name>
    <dbReference type="NCBI Taxonomy" id="3299028"/>
    <lineage>
        <taxon>Bacteria</taxon>
        <taxon>Pseudomonadati</taxon>
        <taxon>Pseudomonadota</taxon>
        <taxon>Betaproteobacteria</taxon>
        <taxon>Burkholderiales</taxon>
        <taxon>Sphaerotilaceae</taxon>
        <taxon>Roseateles</taxon>
    </lineage>
</organism>
<name>A0ABW7FV86_9BURK</name>
<dbReference type="RefSeq" id="WP_394460299.1">
    <property type="nucleotide sequence ID" value="NZ_JBIGHZ010000003.1"/>
</dbReference>
<reference evidence="2 3" key="1">
    <citation type="submission" date="2024-08" db="EMBL/GenBank/DDBJ databases">
        <authorList>
            <person name="Lu H."/>
        </authorList>
    </citation>
    <scope>NUCLEOTIDE SEQUENCE [LARGE SCALE GENOMIC DNA]</scope>
    <source>
        <strain evidence="2 3">BYS180W</strain>
    </source>
</reference>
<keyword evidence="3" id="KW-1185">Reference proteome</keyword>
<dbReference type="InterPro" id="IPR007432">
    <property type="entry name" value="DUF480"/>
</dbReference>
<sequence length="209" mass="22401">MIRELDAVEARVLAVLVEKQHTVPDSYPLSLNTLTLGCNQKTARDPVMNLSEADVLEALAGLKEMSLVNEVSGSRVVRFDHNLRRGYGVPGQAEAVLAVLVLRGPQTAAELRLNCERLHRFADVSSVEGFLDELAAREPALAVKLPRAPGAREARWAHCLSGTPALTSAAAPVAAGDTPLAQEVQALRTELDELKAQVARLLSALDMAP</sequence>
<dbReference type="Gene3D" id="1.10.10.10">
    <property type="entry name" value="Winged helix-like DNA-binding domain superfamily/Winged helix DNA-binding domain"/>
    <property type="match status" value="2"/>
</dbReference>
<evidence type="ECO:0000256" key="1">
    <source>
        <dbReference type="HAMAP-Rule" id="MF_01584"/>
    </source>
</evidence>
<evidence type="ECO:0000313" key="3">
    <source>
        <dbReference type="Proteomes" id="UP001606099"/>
    </source>
</evidence>
<comment type="similarity">
    <text evidence="1">Belongs to the UPF0502 family.</text>
</comment>
<dbReference type="Proteomes" id="UP001606099">
    <property type="component" value="Unassembled WGS sequence"/>
</dbReference>
<dbReference type="InterPro" id="IPR036388">
    <property type="entry name" value="WH-like_DNA-bd_sf"/>
</dbReference>
<dbReference type="EMBL" id="JBIGHZ010000003">
    <property type="protein sequence ID" value="MFG6448235.1"/>
    <property type="molecule type" value="Genomic_DNA"/>
</dbReference>
<gene>
    <name evidence="2" type="ORF">ACG0Z6_08250</name>
</gene>
<dbReference type="PANTHER" id="PTHR38768">
    <property type="entry name" value="UPF0502 PROTEIN YCEH"/>
    <property type="match status" value="1"/>
</dbReference>
<dbReference type="PANTHER" id="PTHR38768:SF1">
    <property type="entry name" value="UPF0502 PROTEIN YCEH"/>
    <property type="match status" value="1"/>
</dbReference>
<protein>
    <submittedName>
        <fullName evidence="2">YceH family protein</fullName>
    </submittedName>
</protein>
<evidence type="ECO:0000313" key="2">
    <source>
        <dbReference type="EMBL" id="MFG6448235.1"/>
    </source>
</evidence>
<proteinExistence type="inferred from homology"/>
<dbReference type="InterPro" id="IPR036390">
    <property type="entry name" value="WH_DNA-bd_sf"/>
</dbReference>
<accession>A0ABW7FV86</accession>